<name>A0A1B9H1B6_9TREE</name>
<keyword evidence="2" id="KW-0812">Transmembrane</keyword>
<feature type="compositionally biased region" description="Basic and acidic residues" evidence="1">
    <location>
        <begin position="599"/>
        <end position="614"/>
    </location>
</feature>
<keyword evidence="2" id="KW-0472">Membrane</keyword>
<sequence length="678" mass="71446">MTPLATSPPYPTRFSFVSLCLLFLLFVISPLTVSAAKEPFNVSVSDQSPTISYQPSRSGPADTTWNVTYTESSWSNYVNQTIGQGVSSHYTTHVGANATLGWWGTAVYLWGEAADQDIQVVVDGQVNAKKADGGWIVTGLSEGWHRVRVQVVGGGGVRLYGITFTTGIGESGASPVNSTIQTIFGPNSINGLFGSSTGQWETGTEVGGVAGQSAQPYNRLDTYTAGSQLIFQPPSNTSFILLYGSVNFDHGAFSVSLSTSDLPGVQVSGENADDGAVGDGSSSTTTTVTTIGGIPANQTLRGGSPWVSIDQVIYYASLDPTAQYVVTVENQAKGKQYWDVAKVVFVQAQGGSNSGDSSSNTAAIAGGVAGGVAALGIAGILIWFFVVRKKRQNRQKQEPSNFTQYEDKPFEVDPYRYDDGEDAQTAYANAAAGTHTPLETEGGTPSLSGHGRPDSTLAPLLGHLNSPHSPGRRDSRNSRSSFASASAQSPNPHRLSLPASDLVGGHYNSYFTPSSSRHTSLQATAENGAGLGIQSGAGAGVGAGGMVVHNPDYSPHLEQDEDHHSDHSISPYPHASSNFNTESETTKSRAAGNGSHQIRNREQRRSEIIQERDAGAVPVSTDHPEPVIVPPRYDPSWARERDRAEDQGSHSGGGGELGSEGVGVIEDERSESAMGTSR</sequence>
<feature type="chain" id="PRO_5008627552" evidence="3">
    <location>
        <begin position="36"/>
        <end position="678"/>
    </location>
</feature>
<feature type="compositionally biased region" description="Low complexity" evidence="1">
    <location>
        <begin position="478"/>
        <end position="489"/>
    </location>
</feature>
<evidence type="ECO:0000256" key="2">
    <source>
        <dbReference type="SAM" id="Phobius"/>
    </source>
</evidence>
<feature type="compositionally biased region" description="Basic and acidic residues" evidence="1">
    <location>
        <begin position="555"/>
        <end position="567"/>
    </location>
</feature>
<feature type="compositionally biased region" description="Basic and acidic residues" evidence="1">
    <location>
        <begin position="405"/>
        <end position="418"/>
    </location>
</feature>
<keyword evidence="2" id="KW-1133">Transmembrane helix</keyword>
<feature type="region of interest" description="Disordered" evidence="1">
    <location>
        <begin position="431"/>
        <end position="500"/>
    </location>
</feature>
<reference evidence="4 5" key="1">
    <citation type="submission" date="2013-07" db="EMBL/GenBank/DDBJ databases">
        <title>The Genome Sequence of Cryptococcus heveanensis BCC8398.</title>
        <authorList>
            <consortium name="The Broad Institute Genome Sequencing Platform"/>
            <person name="Cuomo C."/>
            <person name="Litvintseva A."/>
            <person name="Chen Y."/>
            <person name="Heitman J."/>
            <person name="Sun S."/>
            <person name="Springer D."/>
            <person name="Dromer F."/>
            <person name="Young S.K."/>
            <person name="Zeng Q."/>
            <person name="Gargeya S."/>
            <person name="Fitzgerald M."/>
            <person name="Abouelleil A."/>
            <person name="Alvarado L."/>
            <person name="Berlin A.M."/>
            <person name="Chapman S.B."/>
            <person name="Dewar J."/>
            <person name="Goldberg J."/>
            <person name="Griggs A."/>
            <person name="Gujja S."/>
            <person name="Hansen M."/>
            <person name="Howarth C."/>
            <person name="Imamovic A."/>
            <person name="Larimer J."/>
            <person name="McCowan C."/>
            <person name="Murphy C."/>
            <person name="Pearson M."/>
            <person name="Priest M."/>
            <person name="Roberts A."/>
            <person name="Saif S."/>
            <person name="Shea T."/>
            <person name="Sykes S."/>
            <person name="Wortman J."/>
            <person name="Nusbaum C."/>
            <person name="Birren B."/>
        </authorList>
    </citation>
    <scope>NUCLEOTIDE SEQUENCE [LARGE SCALE GENOMIC DNA]</scope>
    <source>
        <strain evidence="4 5">BCC8398</strain>
    </source>
</reference>
<feature type="region of interest" description="Disordered" evidence="1">
    <location>
        <begin position="395"/>
        <end position="418"/>
    </location>
</feature>
<evidence type="ECO:0000313" key="4">
    <source>
        <dbReference type="EMBL" id="OCF37078.1"/>
    </source>
</evidence>
<keyword evidence="5" id="KW-1185">Reference proteome</keyword>
<keyword evidence="3" id="KW-0732">Signal</keyword>
<accession>A0A1B9H1B6</accession>
<evidence type="ECO:0000256" key="3">
    <source>
        <dbReference type="SAM" id="SignalP"/>
    </source>
</evidence>
<dbReference type="STRING" id="1296120.A0A1B9H1B6"/>
<dbReference type="EMBL" id="KI669493">
    <property type="protein sequence ID" value="OCF37078.1"/>
    <property type="molecule type" value="Genomic_DNA"/>
</dbReference>
<evidence type="ECO:0000313" key="5">
    <source>
        <dbReference type="Proteomes" id="UP000092666"/>
    </source>
</evidence>
<feature type="transmembrane region" description="Helical" evidence="2">
    <location>
        <begin position="362"/>
        <end position="386"/>
    </location>
</feature>
<gene>
    <name evidence="4" type="ORF">I316_00983</name>
</gene>
<evidence type="ECO:0000256" key="1">
    <source>
        <dbReference type="SAM" id="MobiDB-lite"/>
    </source>
</evidence>
<feature type="compositionally biased region" description="Gly residues" evidence="1">
    <location>
        <begin position="650"/>
        <end position="661"/>
    </location>
</feature>
<organism evidence="4 5">
    <name type="scientific">Kwoniella heveanensis BCC8398</name>
    <dbReference type="NCBI Taxonomy" id="1296120"/>
    <lineage>
        <taxon>Eukaryota</taxon>
        <taxon>Fungi</taxon>
        <taxon>Dikarya</taxon>
        <taxon>Basidiomycota</taxon>
        <taxon>Agaricomycotina</taxon>
        <taxon>Tremellomycetes</taxon>
        <taxon>Tremellales</taxon>
        <taxon>Cryptococcaceae</taxon>
        <taxon>Kwoniella</taxon>
    </lineage>
</organism>
<reference evidence="5" key="2">
    <citation type="submission" date="2013-12" db="EMBL/GenBank/DDBJ databases">
        <title>Evolution of pathogenesis and genome organization in the Tremellales.</title>
        <authorList>
            <person name="Cuomo C."/>
            <person name="Litvintseva A."/>
            <person name="Heitman J."/>
            <person name="Chen Y."/>
            <person name="Sun S."/>
            <person name="Springer D."/>
            <person name="Dromer F."/>
            <person name="Young S."/>
            <person name="Zeng Q."/>
            <person name="Chapman S."/>
            <person name="Gujja S."/>
            <person name="Saif S."/>
            <person name="Birren B."/>
        </authorList>
    </citation>
    <scope>NUCLEOTIDE SEQUENCE [LARGE SCALE GENOMIC DNA]</scope>
    <source>
        <strain evidence="5">BCC8398</strain>
    </source>
</reference>
<dbReference type="Proteomes" id="UP000092666">
    <property type="component" value="Unassembled WGS sequence"/>
</dbReference>
<protein>
    <submittedName>
        <fullName evidence="4">Uncharacterized protein</fullName>
    </submittedName>
</protein>
<dbReference type="AlphaFoldDB" id="A0A1B9H1B6"/>
<proteinExistence type="predicted"/>
<feature type="region of interest" description="Disordered" evidence="1">
    <location>
        <begin position="542"/>
        <end position="678"/>
    </location>
</feature>
<dbReference type="OrthoDB" id="2563047at2759"/>
<feature type="compositionally biased region" description="Basic and acidic residues" evidence="1">
    <location>
        <begin position="637"/>
        <end position="648"/>
    </location>
</feature>
<feature type="signal peptide" evidence="3">
    <location>
        <begin position="1"/>
        <end position="35"/>
    </location>
</feature>